<evidence type="ECO:0000313" key="3">
    <source>
        <dbReference type="Proteomes" id="UP000184476"/>
    </source>
</evidence>
<organism evidence="2 3">
    <name type="scientific">Seinonella peptonophila</name>
    <dbReference type="NCBI Taxonomy" id="112248"/>
    <lineage>
        <taxon>Bacteria</taxon>
        <taxon>Bacillati</taxon>
        <taxon>Bacillota</taxon>
        <taxon>Bacilli</taxon>
        <taxon>Bacillales</taxon>
        <taxon>Thermoactinomycetaceae</taxon>
        <taxon>Seinonella</taxon>
    </lineage>
</organism>
<dbReference type="Proteomes" id="UP000184476">
    <property type="component" value="Unassembled WGS sequence"/>
</dbReference>
<dbReference type="GO" id="GO:0008233">
    <property type="term" value="F:peptidase activity"/>
    <property type="evidence" value="ECO:0007669"/>
    <property type="project" value="UniProtKB-KW"/>
</dbReference>
<name>A0A1M5ARB1_9BACL</name>
<proteinExistence type="predicted"/>
<reference evidence="2 3" key="1">
    <citation type="submission" date="2016-11" db="EMBL/GenBank/DDBJ databases">
        <authorList>
            <person name="Jaros S."/>
            <person name="Januszkiewicz K."/>
            <person name="Wedrychowicz H."/>
        </authorList>
    </citation>
    <scope>NUCLEOTIDE SEQUENCE [LARGE SCALE GENOMIC DNA]</scope>
    <source>
        <strain evidence="2 3">DSM 44666</strain>
    </source>
</reference>
<gene>
    <name evidence="2" type="ORF">SAMN05444392_11554</name>
</gene>
<dbReference type="EMBL" id="FQVL01000015">
    <property type="protein sequence ID" value="SHF32714.1"/>
    <property type="molecule type" value="Genomic_DNA"/>
</dbReference>
<keyword evidence="2" id="KW-0645">Protease</keyword>
<dbReference type="InterPro" id="IPR027924">
    <property type="entry name" value="XkdF"/>
</dbReference>
<sequence>MTELTAPLVLKNKEKKIVYGPVLIPDEPDHDSDLVLAEKIEEVAHKFHELYGNIDLQNSLNNVGKVRGGHTAIHNFSFAFVVMVHDLNATQGKDSADDLAFLVYDVISTDGR</sequence>
<evidence type="ECO:0000259" key="1">
    <source>
        <dbReference type="Pfam" id="PF14550"/>
    </source>
</evidence>
<evidence type="ECO:0000313" key="2">
    <source>
        <dbReference type="EMBL" id="SHF32714.1"/>
    </source>
</evidence>
<keyword evidence="2" id="KW-0378">Hydrolase</keyword>
<accession>A0A1M5ARB1</accession>
<protein>
    <submittedName>
        <fullName evidence="2">Putative phage serine protease XkdF</fullName>
    </submittedName>
</protein>
<feature type="domain" description="Phage-like element PBSX protein XkdF" evidence="1">
    <location>
        <begin position="7"/>
        <end position="61"/>
    </location>
</feature>
<keyword evidence="3" id="KW-1185">Reference proteome</keyword>
<dbReference type="Pfam" id="PF14550">
    <property type="entry name" value="Peptidase_S78_2"/>
    <property type="match status" value="1"/>
</dbReference>
<dbReference type="GO" id="GO:0006508">
    <property type="term" value="P:proteolysis"/>
    <property type="evidence" value="ECO:0007669"/>
    <property type="project" value="UniProtKB-KW"/>
</dbReference>
<dbReference type="RefSeq" id="WP_245815684.1">
    <property type="nucleotide sequence ID" value="NZ_FQVL01000015.1"/>
</dbReference>
<dbReference type="AlphaFoldDB" id="A0A1M5ARB1"/>